<evidence type="ECO:0000259" key="1">
    <source>
        <dbReference type="PROSITE" id="PS51186"/>
    </source>
</evidence>
<organism evidence="2 3">
    <name type="scientific">Brucella rhizosphaerae</name>
    <dbReference type="NCBI Taxonomy" id="571254"/>
    <lineage>
        <taxon>Bacteria</taxon>
        <taxon>Pseudomonadati</taxon>
        <taxon>Pseudomonadota</taxon>
        <taxon>Alphaproteobacteria</taxon>
        <taxon>Hyphomicrobiales</taxon>
        <taxon>Brucellaceae</taxon>
        <taxon>Brucella/Ochrobactrum group</taxon>
        <taxon>Brucella</taxon>
    </lineage>
</organism>
<proteinExistence type="predicted"/>
<accession>A0A256F4C4</accession>
<dbReference type="GO" id="GO:0016747">
    <property type="term" value="F:acyltransferase activity, transferring groups other than amino-acyl groups"/>
    <property type="evidence" value="ECO:0007669"/>
    <property type="project" value="InterPro"/>
</dbReference>
<dbReference type="PANTHER" id="PTHR43072:SF8">
    <property type="entry name" value="ACYLTRANSFERASE FABY-RELATED"/>
    <property type="match status" value="1"/>
</dbReference>
<evidence type="ECO:0000313" key="2">
    <source>
        <dbReference type="EMBL" id="OYR09709.1"/>
    </source>
</evidence>
<feature type="domain" description="N-acetyltransferase" evidence="1">
    <location>
        <begin position="2"/>
        <end position="166"/>
    </location>
</feature>
<dbReference type="PROSITE" id="PS51186">
    <property type="entry name" value="GNAT"/>
    <property type="match status" value="1"/>
</dbReference>
<dbReference type="Pfam" id="PF00583">
    <property type="entry name" value="Acetyltransf_1"/>
    <property type="match status" value="1"/>
</dbReference>
<evidence type="ECO:0000313" key="3">
    <source>
        <dbReference type="Proteomes" id="UP000216345"/>
    </source>
</evidence>
<comment type="caution">
    <text evidence="2">The sequence shown here is derived from an EMBL/GenBank/DDBJ whole genome shotgun (WGS) entry which is preliminary data.</text>
</comment>
<dbReference type="Gene3D" id="3.40.630.30">
    <property type="match status" value="1"/>
</dbReference>
<dbReference type="SUPFAM" id="SSF55729">
    <property type="entry name" value="Acyl-CoA N-acyltransferases (Nat)"/>
    <property type="match status" value="1"/>
</dbReference>
<sequence>MPHIRDFQPTDIDAITAIYTEAVLNGSGSYEIEPPAIEEMKGRFDAFVEQGFPILVAEENGVVLGYAYISYFRTRPAYRWLAEDSIYIAPDAKGKGLGKLLLGELIRRAIALGFRQLLAVIGDGEHNIGSVKLHESLGFIHSGRIQGSGFKHGRWLDTVLMQLPLNGGCTVDPGDVPLRALCVISDAQNTL</sequence>
<keyword evidence="3" id="KW-1185">Reference proteome</keyword>
<keyword evidence="2" id="KW-0808">Transferase</keyword>
<gene>
    <name evidence="2" type="ORF">CEV32_2140</name>
</gene>
<dbReference type="OrthoDB" id="5459937at2"/>
<dbReference type="InterPro" id="IPR000182">
    <property type="entry name" value="GNAT_dom"/>
</dbReference>
<dbReference type="eggNOG" id="COG1247">
    <property type="taxonomic scope" value="Bacteria"/>
</dbReference>
<name>A0A256F4C4_9HYPH</name>
<dbReference type="InterPro" id="IPR016181">
    <property type="entry name" value="Acyl_CoA_acyltransferase"/>
</dbReference>
<dbReference type="AlphaFoldDB" id="A0A256F4C4"/>
<reference evidence="2 3" key="1">
    <citation type="submission" date="2017-07" db="EMBL/GenBank/DDBJ databases">
        <title>Phylogenetic study on the rhizospheric bacterium Ochrobactrum sp. A44.</title>
        <authorList>
            <person name="Krzyzanowska D.M."/>
            <person name="Ossowicki A."/>
            <person name="Rajewska M."/>
            <person name="Maciag T."/>
            <person name="Kaczynski Z."/>
            <person name="Czerwicka M."/>
            <person name="Jafra S."/>
        </authorList>
    </citation>
    <scope>NUCLEOTIDE SEQUENCE [LARGE SCALE GENOMIC DNA]</scope>
    <source>
        <strain evidence="2 3">PR17</strain>
    </source>
</reference>
<protein>
    <submittedName>
        <fullName evidence="2">Acetyltransferase family protein</fullName>
    </submittedName>
</protein>
<dbReference type="Proteomes" id="UP000216345">
    <property type="component" value="Unassembled WGS sequence"/>
</dbReference>
<dbReference type="EMBL" id="NNRK01000034">
    <property type="protein sequence ID" value="OYR09709.1"/>
    <property type="molecule type" value="Genomic_DNA"/>
</dbReference>
<dbReference type="RefSeq" id="WP_094578702.1">
    <property type="nucleotide sequence ID" value="NZ_JBHEEL010000003.1"/>
</dbReference>
<dbReference type="PANTHER" id="PTHR43072">
    <property type="entry name" value="N-ACETYLTRANSFERASE"/>
    <property type="match status" value="1"/>
</dbReference>